<dbReference type="GO" id="GO:0016787">
    <property type="term" value="F:hydrolase activity"/>
    <property type="evidence" value="ECO:0007669"/>
    <property type="project" value="UniProtKB-KW"/>
</dbReference>
<dbReference type="EC" id="3.1.1.103" evidence="2"/>
<name>A0ABV2VK51_9ACTN</name>
<dbReference type="InterPro" id="IPR012338">
    <property type="entry name" value="Beta-lactam/transpept-like"/>
</dbReference>
<evidence type="ECO:0000259" key="1">
    <source>
        <dbReference type="Pfam" id="PF00144"/>
    </source>
</evidence>
<accession>A0ABV2VK51</accession>
<dbReference type="PANTHER" id="PTHR43319:SF3">
    <property type="entry name" value="BETA-LACTAMASE-RELATED DOMAIN-CONTAINING PROTEIN"/>
    <property type="match status" value="1"/>
</dbReference>
<sequence>MTDGHVSAGFEQVAEAFERNFTEHREVGAAFAAYHRGRLVVDLWGGVADPTTGRPWHADTLQLIFSGTKGLTAACILLLVERGQLDLDAPAAGYWPEFATAGKAAITVADIVSHQCRLPGVREPVTTDDLLDQKTMATLLAAQAPETDPRAAFIYHALTYGWLTDELVRRVDGRSVGAFFADEFARPLGLDIWIGLPDQHHGRASTMLAGPGLLLDPRPDSTDPLRVLTHNPLVVRGAPAIWNSAAFRRAGLAAVGAFATARSMARFYACLVAGGELDGVRVLAAATVDRGRRLLRRGTSPLWGSPMAYGAGFELNTELEIFGPPGDAFGHAGAGGSRHGAWPTGRIGFSYAMNEARAALPDPRPRALLAALHSAAEPMGR</sequence>
<dbReference type="Proteomes" id="UP001550348">
    <property type="component" value="Unassembled WGS sequence"/>
</dbReference>
<dbReference type="Gene3D" id="3.40.710.10">
    <property type="entry name" value="DD-peptidase/beta-lactamase superfamily"/>
    <property type="match status" value="1"/>
</dbReference>
<reference evidence="2 3" key="1">
    <citation type="submission" date="2024-06" db="EMBL/GenBank/DDBJ databases">
        <title>The Natural Products Discovery Center: Release of the First 8490 Sequenced Strains for Exploring Actinobacteria Biosynthetic Diversity.</title>
        <authorList>
            <person name="Kalkreuter E."/>
            <person name="Kautsar S.A."/>
            <person name="Yang D."/>
            <person name="Bader C.D."/>
            <person name="Teijaro C.N."/>
            <person name="Fluegel L."/>
            <person name="Davis C.M."/>
            <person name="Simpson J.R."/>
            <person name="Lauterbach L."/>
            <person name="Steele A.D."/>
            <person name="Gui C."/>
            <person name="Meng S."/>
            <person name="Li G."/>
            <person name="Viehrig K."/>
            <person name="Ye F."/>
            <person name="Su P."/>
            <person name="Kiefer A.F."/>
            <person name="Nichols A."/>
            <person name="Cepeda A.J."/>
            <person name="Yan W."/>
            <person name="Fan B."/>
            <person name="Jiang Y."/>
            <person name="Adhikari A."/>
            <person name="Zheng C.-J."/>
            <person name="Schuster L."/>
            <person name="Cowan T.M."/>
            <person name="Smanski M.J."/>
            <person name="Chevrette M.G."/>
            <person name="De Carvalho L.P.S."/>
            <person name="Shen B."/>
        </authorList>
    </citation>
    <scope>NUCLEOTIDE SEQUENCE [LARGE SCALE GENOMIC DNA]</scope>
    <source>
        <strain evidence="2 3">NPDC006286</strain>
    </source>
</reference>
<dbReference type="InterPro" id="IPR052907">
    <property type="entry name" value="Beta-lactamase/esterase"/>
</dbReference>
<protein>
    <submittedName>
        <fullName evidence="2">Serine hydrolase domain-containing protein</fullName>
        <ecNumber evidence="2">3.1.1.103</ecNumber>
    </submittedName>
</protein>
<dbReference type="EMBL" id="JBEXRX010000035">
    <property type="protein sequence ID" value="MEU0153172.1"/>
    <property type="molecule type" value="Genomic_DNA"/>
</dbReference>
<dbReference type="Pfam" id="PF00144">
    <property type="entry name" value="Beta-lactamase"/>
    <property type="match status" value="1"/>
</dbReference>
<feature type="domain" description="Beta-lactamase-related" evidence="1">
    <location>
        <begin position="18"/>
        <end position="358"/>
    </location>
</feature>
<comment type="caution">
    <text evidence="2">The sequence shown here is derived from an EMBL/GenBank/DDBJ whole genome shotgun (WGS) entry which is preliminary data.</text>
</comment>
<dbReference type="PANTHER" id="PTHR43319">
    <property type="entry name" value="BETA-LACTAMASE-RELATED"/>
    <property type="match status" value="1"/>
</dbReference>
<organism evidence="2 3">
    <name type="scientific">Micromonospora fulviviridis</name>
    <dbReference type="NCBI Taxonomy" id="47860"/>
    <lineage>
        <taxon>Bacteria</taxon>
        <taxon>Bacillati</taxon>
        <taxon>Actinomycetota</taxon>
        <taxon>Actinomycetes</taxon>
        <taxon>Micromonosporales</taxon>
        <taxon>Micromonosporaceae</taxon>
        <taxon>Micromonospora</taxon>
    </lineage>
</organism>
<dbReference type="SUPFAM" id="SSF56601">
    <property type="entry name" value="beta-lactamase/transpeptidase-like"/>
    <property type="match status" value="1"/>
</dbReference>
<proteinExistence type="predicted"/>
<evidence type="ECO:0000313" key="2">
    <source>
        <dbReference type="EMBL" id="MEU0153172.1"/>
    </source>
</evidence>
<dbReference type="RefSeq" id="WP_355665020.1">
    <property type="nucleotide sequence ID" value="NZ_JBEXRX010000035.1"/>
</dbReference>
<keyword evidence="3" id="KW-1185">Reference proteome</keyword>
<evidence type="ECO:0000313" key="3">
    <source>
        <dbReference type="Proteomes" id="UP001550348"/>
    </source>
</evidence>
<gene>
    <name evidence="2" type="ORF">ABZ071_14840</name>
</gene>
<dbReference type="InterPro" id="IPR001466">
    <property type="entry name" value="Beta-lactam-related"/>
</dbReference>
<keyword evidence="2" id="KW-0378">Hydrolase</keyword>